<dbReference type="AlphaFoldDB" id="A0A3Q9UVW7"/>
<dbReference type="KEGG" id="rfs:C1I64_06920"/>
<evidence type="ECO:0000313" key="2">
    <source>
        <dbReference type="Proteomes" id="UP000285317"/>
    </source>
</evidence>
<accession>A0A3Q9UVW7</accession>
<dbReference type="RefSeq" id="WP_123446471.1">
    <property type="nucleotide sequence ID" value="NZ_CP028137.1"/>
</dbReference>
<proteinExistence type="predicted"/>
<name>A0A3Q9UVW7_9MICO</name>
<gene>
    <name evidence="1" type="ORF">C1I64_06920</name>
</gene>
<reference evidence="1 2" key="1">
    <citation type="submission" date="2018-03" db="EMBL/GenBank/DDBJ databases">
        <title>Bacteriophage NCPPB3778 and a type I-E CRISPR drive the evolution of the US Biological Select Agent, Rathayibacter toxicus.</title>
        <authorList>
            <person name="Davis E.W.II."/>
            <person name="Tabima J.F."/>
            <person name="Weisberg A.J."/>
            <person name="Dantas Lopes L."/>
            <person name="Wiseman M.S."/>
            <person name="Wiseman M.S."/>
            <person name="Pupko T."/>
            <person name="Belcher M.S."/>
            <person name="Sechler A.J."/>
            <person name="Tancos M.A."/>
            <person name="Schroeder B.K."/>
            <person name="Murray T.D."/>
            <person name="Luster D.G."/>
            <person name="Schneider W.L."/>
            <person name="Rogers E."/>
            <person name="Andreote F.D."/>
            <person name="Grunwald N.J."/>
            <person name="Putnam M.L."/>
            <person name="Chang J.H."/>
        </authorList>
    </citation>
    <scope>NUCLEOTIDE SEQUENCE [LARGE SCALE GENOMIC DNA]</scope>
    <source>
        <strain evidence="1 2">DSM 15932</strain>
    </source>
</reference>
<dbReference type="Proteomes" id="UP000285317">
    <property type="component" value="Chromosome"/>
</dbReference>
<evidence type="ECO:0000313" key="1">
    <source>
        <dbReference type="EMBL" id="AZZ51803.1"/>
    </source>
</evidence>
<protein>
    <submittedName>
        <fullName evidence="1">Uncharacterized protein</fullName>
    </submittedName>
</protein>
<organism evidence="1 2">
    <name type="scientific">Rathayibacter festucae DSM 15932</name>
    <dbReference type="NCBI Taxonomy" id="1328866"/>
    <lineage>
        <taxon>Bacteria</taxon>
        <taxon>Bacillati</taxon>
        <taxon>Actinomycetota</taxon>
        <taxon>Actinomycetes</taxon>
        <taxon>Micrococcales</taxon>
        <taxon>Microbacteriaceae</taxon>
        <taxon>Rathayibacter</taxon>
    </lineage>
</organism>
<dbReference type="EMBL" id="CP028137">
    <property type="protein sequence ID" value="AZZ51803.1"/>
    <property type="molecule type" value="Genomic_DNA"/>
</dbReference>
<sequence length="136" mass="14775">MKRSQDVDEAPELSREQVRTVITGACILGDTTLDAHIDDLWAAKSDPDRMRHLLDRFHCEVEAARTLLAAAGGPEWWSTVDADRLAAACVAARTWAEGDPTCAELERGFASRLLTVFGVDIAGIPRTGRLPARSSS</sequence>